<gene>
    <name evidence="9" type="ORF">VB798_14020</name>
</gene>
<comment type="caution">
    <text evidence="9">The sequence shown here is derived from an EMBL/GenBank/DDBJ whole genome shotgun (WGS) entry which is preliminary data.</text>
</comment>
<evidence type="ECO:0000259" key="8">
    <source>
        <dbReference type="Pfam" id="PF14322"/>
    </source>
</evidence>
<feature type="domain" description="SusD-like N-terminal" evidence="8">
    <location>
        <begin position="73"/>
        <end position="226"/>
    </location>
</feature>
<keyword evidence="10" id="KW-1185">Reference proteome</keyword>
<evidence type="ECO:0000256" key="3">
    <source>
        <dbReference type="ARBA" id="ARBA00022729"/>
    </source>
</evidence>
<proteinExistence type="inferred from homology"/>
<evidence type="ECO:0000313" key="9">
    <source>
        <dbReference type="EMBL" id="MEA5427702.1"/>
    </source>
</evidence>
<keyword evidence="5" id="KW-0998">Cell outer membrane</keyword>
<feature type="signal peptide" evidence="6">
    <location>
        <begin position="1"/>
        <end position="21"/>
    </location>
</feature>
<dbReference type="InterPro" id="IPR033985">
    <property type="entry name" value="SusD-like_N"/>
</dbReference>
<evidence type="ECO:0000256" key="1">
    <source>
        <dbReference type="ARBA" id="ARBA00004442"/>
    </source>
</evidence>
<evidence type="ECO:0000256" key="4">
    <source>
        <dbReference type="ARBA" id="ARBA00023136"/>
    </source>
</evidence>
<keyword evidence="4" id="KW-0472">Membrane</keyword>
<evidence type="ECO:0000259" key="7">
    <source>
        <dbReference type="Pfam" id="PF07980"/>
    </source>
</evidence>
<dbReference type="RefSeq" id="WP_323259346.1">
    <property type="nucleotide sequence ID" value="NZ_JAYGIM010000010.1"/>
</dbReference>
<feature type="chain" id="PRO_5046905600" evidence="6">
    <location>
        <begin position="22"/>
        <end position="620"/>
    </location>
</feature>
<dbReference type="InterPro" id="IPR011990">
    <property type="entry name" value="TPR-like_helical_dom_sf"/>
</dbReference>
<organism evidence="9 10">
    <name type="scientific">Arcicella lustrica</name>
    <dbReference type="NCBI Taxonomy" id="2984196"/>
    <lineage>
        <taxon>Bacteria</taxon>
        <taxon>Pseudomonadati</taxon>
        <taxon>Bacteroidota</taxon>
        <taxon>Cytophagia</taxon>
        <taxon>Cytophagales</taxon>
        <taxon>Flectobacillaceae</taxon>
        <taxon>Arcicella</taxon>
    </lineage>
</organism>
<name>A0ABU5SK77_9BACT</name>
<dbReference type="Pfam" id="PF14322">
    <property type="entry name" value="SusD-like_3"/>
    <property type="match status" value="1"/>
</dbReference>
<dbReference type="PROSITE" id="PS51257">
    <property type="entry name" value="PROKAR_LIPOPROTEIN"/>
    <property type="match status" value="1"/>
</dbReference>
<accession>A0ABU5SK77</accession>
<feature type="domain" description="RagB/SusD" evidence="7">
    <location>
        <begin position="298"/>
        <end position="618"/>
    </location>
</feature>
<evidence type="ECO:0000256" key="6">
    <source>
        <dbReference type="SAM" id="SignalP"/>
    </source>
</evidence>
<dbReference type="Proteomes" id="UP001302222">
    <property type="component" value="Unassembled WGS sequence"/>
</dbReference>
<keyword evidence="3 6" id="KW-0732">Signal</keyword>
<comment type="subcellular location">
    <subcellularLocation>
        <location evidence="1">Cell outer membrane</location>
    </subcellularLocation>
</comment>
<dbReference type="Pfam" id="PF07980">
    <property type="entry name" value="SusD_RagB"/>
    <property type="match status" value="1"/>
</dbReference>
<dbReference type="SUPFAM" id="SSF48452">
    <property type="entry name" value="TPR-like"/>
    <property type="match status" value="1"/>
</dbReference>
<sequence length="620" mass="68864">MKNRIITIFSILALLSTALCSCVKELDGEVVNNLPESVVYNDKTLIQSTLAAFYTSVNYGQQNGDYGSYHILDEANVQYGAATTTDDEKQIPRNFYRVYDYGLVRRINQFLKGINSSTAKSLPSLPEPERLNMEAQAKFLRAWYYFSMARSIGGMPIIGDTVYTYQAGVDVTGWRVPRSSEAQIYRYIIDQCDQIIPRLTTSKTTNSAVVNKWAALMLKSRAAIYAASIAKYGNLKTPTVRTTGWEAGIPADSATAFYTLALATAQKVIAESPYIIQKDAANPGLAFYKATSVKAGNTEVIWALDRLAPNVVTTFTNYAMPYSLRDYTEGNALGALLNLVESFENKDGSNSAIKTNNTDGSYVFYNSVEDPFTAKDARLWGTVIWPNATYRNLAVSLQAGQINKNTSGNYVINAGATGSMNAGDVLTSINGPIANSNNYVNKTGFLVRKFLDETVGAGLNPTFSAMWMPRFRIAEAYLIAAEAAFELGQTALAVQYINIVRDRGGIQPLTTSTITFDKIVNEYRVEFAFEDHRFWDLKRWRLAHTLWNGVPGDATAQMFSLFPYKVVSQGDPNNGKWVFTKQVSYKRATTPLYFPITNYYGTIESSWITNNPRLVINPNQ</sequence>
<protein>
    <submittedName>
        <fullName evidence="9">RagB/SusD family nutrient uptake outer membrane protein</fullName>
    </submittedName>
</protein>
<dbReference type="InterPro" id="IPR012944">
    <property type="entry name" value="SusD_RagB_dom"/>
</dbReference>
<evidence type="ECO:0000256" key="5">
    <source>
        <dbReference type="ARBA" id="ARBA00023237"/>
    </source>
</evidence>
<evidence type="ECO:0000313" key="10">
    <source>
        <dbReference type="Proteomes" id="UP001302222"/>
    </source>
</evidence>
<reference evidence="9 10" key="1">
    <citation type="submission" date="2023-12" db="EMBL/GenBank/DDBJ databases">
        <title>Novel species of the genus Arcicella isolated from rivers.</title>
        <authorList>
            <person name="Lu H."/>
        </authorList>
    </citation>
    <scope>NUCLEOTIDE SEQUENCE [LARGE SCALE GENOMIC DNA]</scope>
    <source>
        <strain evidence="9 10">DC25W</strain>
    </source>
</reference>
<dbReference type="Gene3D" id="1.25.40.390">
    <property type="match status" value="1"/>
</dbReference>
<dbReference type="EMBL" id="JAYGIM010000010">
    <property type="protein sequence ID" value="MEA5427702.1"/>
    <property type="molecule type" value="Genomic_DNA"/>
</dbReference>
<comment type="similarity">
    <text evidence="2">Belongs to the SusD family.</text>
</comment>
<evidence type="ECO:0000256" key="2">
    <source>
        <dbReference type="ARBA" id="ARBA00006275"/>
    </source>
</evidence>